<dbReference type="InterPro" id="IPR050503">
    <property type="entry name" value="cAMP-dep_PK_reg_su-like"/>
</dbReference>
<dbReference type="GO" id="GO:0034236">
    <property type="term" value="F:protein kinase A catalytic subunit binding"/>
    <property type="evidence" value="ECO:0007669"/>
    <property type="project" value="TreeGrafter"/>
</dbReference>
<dbReference type="GO" id="GO:0004862">
    <property type="term" value="F:cAMP-dependent protein kinase inhibitor activity"/>
    <property type="evidence" value="ECO:0007669"/>
    <property type="project" value="TreeGrafter"/>
</dbReference>
<organism evidence="2 3">
    <name type="scientific">Desulfomonile tiedjei</name>
    <dbReference type="NCBI Taxonomy" id="2358"/>
    <lineage>
        <taxon>Bacteria</taxon>
        <taxon>Pseudomonadati</taxon>
        <taxon>Thermodesulfobacteriota</taxon>
        <taxon>Desulfomonilia</taxon>
        <taxon>Desulfomonilales</taxon>
        <taxon>Desulfomonilaceae</taxon>
        <taxon>Desulfomonile</taxon>
    </lineage>
</organism>
<evidence type="ECO:0000313" key="3">
    <source>
        <dbReference type="Proteomes" id="UP000807825"/>
    </source>
</evidence>
<dbReference type="PANTHER" id="PTHR11635">
    <property type="entry name" value="CAMP-DEPENDENT PROTEIN KINASE REGULATORY CHAIN"/>
    <property type="match status" value="1"/>
</dbReference>
<dbReference type="SMART" id="SM00100">
    <property type="entry name" value="cNMP"/>
    <property type="match status" value="1"/>
</dbReference>
<dbReference type="GO" id="GO:0005829">
    <property type="term" value="C:cytosol"/>
    <property type="evidence" value="ECO:0007669"/>
    <property type="project" value="TreeGrafter"/>
</dbReference>
<dbReference type="PANTHER" id="PTHR11635:SF152">
    <property type="entry name" value="CAMP-DEPENDENT PROTEIN KINASE TYPE I REGULATORY SUBUNIT-RELATED"/>
    <property type="match status" value="1"/>
</dbReference>
<sequence length="136" mass="15509">MFLQKTNIFKELRQEAVNEISEVALEVSYDRGTTLFSSGDPADYFYILVNGSVQLSIGEENPKEYIVHNLGEAFGWSSVVGNDCYTARAQCLVPTKVLRINKLDLEKVFDAHERSGRKFYMSLAKQLGQRLMDMHH</sequence>
<reference evidence="2" key="1">
    <citation type="submission" date="2020-07" db="EMBL/GenBank/DDBJ databases">
        <title>Huge and variable diversity of episymbiotic CPR bacteria and DPANN archaea in groundwater ecosystems.</title>
        <authorList>
            <person name="He C.Y."/>
            <person name="Keren R."/>
            <person name="Whittaker M."/>
            <person name="Farag I.F."/>
            <person name="Doudna J."/>
            <person name="Cate J.H.D."/>
            <person name="Banfield J.F."/>
        </authorList>
    </citation>
    <scope>NUCLEOTIDE SEQUENCE</scope>
    <source>
        <strain evidence="2">NC_groundwater_1664_Pr3_B-0.1um_52_9</strain>
    </source>
</reference>
<dbReference type="InterPro" id="IPR014710">
    <property type="entry name" value="RmlC-like_jellyroll"/>
</dbReference>
<dbReference type="Proteomes" id="UP000807825">
    <property type="component" value="Unassembled WGS sequence"/>
</dbReference>
<dbReference type="Gene3D" id="2.60.120.10">
    <property type="entry name" value="Jelly Rolls"/>
    <property type="match status" value="1"/>
</dbReference>
<evidence type="ECO:0000313" key="2">
    <source>
        <dbReference type="EMBL" id="MBI5252062.1"/>
    </source>
</evidence>
<dbReference type="PROSITE" id="PS50042">
    <property type="entry name" value="CNMP_BINDING_3"/>
    <property type="match status" value="1"/>
</dbReference>
<comment type="caution">
    <text evidence="2">The sequence shown here is derived from an EMBL/GenBank/DDBJ whole genome shotgun (WGS) entry which is preliminary data.</text>
</comment>
<dbReference type="CDD" id="cd00038">
    <property type="entry name" value="CAP_ED"/>
    <property type="match status" value="1"/>
</dbReference>
<dbReference type="AlphaFoldDB" id="A0A9D6V5S3"/>
<protein>
    <submittedName>
        <fullName evidence="2">Cyclic nucleotide-binding domain-containing protein</fullName>
    </submittedName>
</protein>
<feature type="domain" description="Cyclic nucleotide-binding" evidence="1">
    <location>
        <begin position="8"/>
        <end position="126"/>
    </location>
</feature>
<accession>A0A9D6V5S3</accession>
<dbReference type="GO" id="GO:0005952">
    <property type="term" value="C:cAMP-dependent protein kinase complex"/>
    <property type="evidence" value="ECO:0007669"/>
    <property type="project" value="InterPro"/>
</dbReference>
<dbReference type="InterPro" id="IPR018490">
    <property type="entry name" value="cNMP-bd_dom_sf"/>
</dbReference>
<dbReference type="InterPro" id="IPR000595">
    <property type="entry name" value="cNMP-bd_dom"/>
</dbReference>
<evidence type="ECO:0000259" key="1">
    <source>
        <dbReference type="PROSITE" id="PS50042"/>
    </source>
</evidence>
<dbReference type="SUPFAM" id="SSF51206">
    <property type="entry name" value="cAMP-binding domain-like"/>
    <property type="match status" value="1"/>
</dbReference>
<proteinExistence type="predicted"/>
<dbReference type="Pfam" id="PF00027">
    <property type="entry name" value="cNMP_binding"/>
    <property type="match status" value="1"/>
</dbReference>
<dbReference type="EMBL" id="JACRDE010000559">
    <property type="protein sequence ID" value="MBI5252062.1"/>
    <property type="molecule type" value="Genomic_DNA"/>
</dbReference>
<name>A0A9D6V5S3_9BACT</name>
<dbReference type="GO" id="GO:0030552">
    <property type="term" value="F:cAMP binding"/>
    <property type="evidence" value="ECO:0007669"/>
    <property type="project" value="TreeGrafter"/>
</dbReference>
<gene>
    <name evidence="2" type="ORF">HY912_21415</name>
</gene>